<feature type="transmembrane region" description="Helical" evidence="1">
    <location>
        <begin position="67"/>
        <end position="92"/>
    </location>
</feature>
<dbReference type="EMBL" id="JACEZU010000019">
    <property type="protein sequence ID" value="MBA5690547.1"/>
    <property type="molecule type" value="Genomic_DNA"/>
</dbReference>
<feature type="transmembrane region" description="Helical" evidence="1">
    <location>
        <begin position="583"/>
        <end position="609"/>
    </location>
</feature>
<evidence type="ECO:0000256" key="2">
    <source>
        <dbReference type="SAM" id="SignalP"/>
    </source>
</evidence>
<evidence type="ECO:0000256" key="1">
    <source>
        <dbReference type="SAM" id="Phobius"/>
    </source>
</evidence>
<dbReference type="RefSeq" id="WP_182157360.1">
    <property type="nucleotide sequence ID" value="NZ_JACEZU010000019.1"/>
</dbReference>
<gene>
    <name evidence="3" type="ORF">H3H39_26265</name>
</gene>
<proteinExistence type="predicted"/>
<dbReference type="NCBIfam" id="TIGR04346">
    <property type="entry name" value="DotA_TraY"/>
    <property type="match status" value="1"/>
</dbReference>
<feature type="chain" id="PRO_5030507232" evidence="2">
    <location>
        <begin position="22"/>
        <end position="717"/>
    </location>
</feature>
<organism evidence="3 4">
    <name type="scientific">Rugamonas apoptosis</name>
    <dbReference type="NCBI Taxonomy" id="2758570"/>
    <lineage>
        <taxon>Bacteria</taxon>
        <taxon>Pseudomonadati</taxon>
        <taxon>Pseudomonadota</taxon>
        <taxon>Betaproteobacteria</taxon>
        <taxon>Burkholderiales</taxon>
        <taxon>Oxalobacteraceae</taxon>
        <taxon>Telluria group</taxon>
        <taxon>Rugamonas</taxon>
    </lineage>
</organism>
<accession>A0A7W2FF29</accession>
<dbReference type="AlphaFoldDB" id="A0A7W2FF29"/>
<protein>
    <submittedName>
        <fullName evidence="3">DotA/TraY family protein</fullName>
    </submittedName>
</protein>
<feature type="transmembrane region" description="Helical" evidence="1">
    <location>
        <begin position="538"/>
        <end position="562"/>
    </location>
</feature>
<keyword evidence="1" id="KW-0812">Transmembrane</keyword>
<feature type="transmembrane region" description="Helical" evidence="1">
    <location>
        <begin position="513"/>
        <end position="532"/>
    </location>
</feature>
<keyword evidence="4" id="KW-1185">Reference proteome</keyword>
<feature type="signal peptide" evidence="2">
    <location>
        <begin position="1"/>
        <end position="21"/>
    </location>
</feature>
<evidence type="ECO:0000313" key="3">
    <source>
        <dbReference type="EMBL" id="MBA5690547.1"/>
    </source>
</evidence>
<dbReference type="Proteomes" id="UP000573499">
    <property type="component" value="Unassembled WGS sequence"/>
</dbReference>
<keyword evidence="1" id="KW-1133">Transmembrane helix</keyword>
<dbReference type="InterPro" id="IPR027628">
    <property type="entry name" value="DotA_TraY"/>
</dbReference>
<comment type="caution">
    <text evidence="3">The sequence shown here is derived from an EMBL/GenBank/DDBJ whole genome shotgun (WGS) entry which is preliminary data.</text>
</comment>
<evidence type="ECO:0000313" key="4">
    <source>
        <dbReference type="Proteomes" id="UP000573499"/>
    </source>
</evidence>
<reference evidence="3 4" key="1">
    <citation type="submission" date="2020-07" db="EMBL/GenBank/DDBJ databases">
        <title>Novel species isolated from subtropical streams in China.</title>
        <authorList>
            <person name="Lu H."/>
        </authorList>
    </citation>
    <scope>NUCLEOTIDE SEQUENCE [LARGE SCALE GENOMIC DNA]</scope>
    <source>
        <strain evidence="3 4">LX47W</strain>
    </source>
</reference>
<keyword evidence="2" id="KW-0732">Signal</keyword>
<keyword evidence="1" id="KW-0472">Membrane</keyword>
<name>A0A7W2FF29_9BURK</name>
<sequence>MKLSKCRCAFIGVLLSLPALADDSTSLSAIADAARRTGDKSRQALVSIFGDVVNNPLAAGTGGSDTILASLFQVVNTALLVVAGMFATYVWFRKLSKVAHDGIVFDRAQHAMWGPIRLVWGISSLVPTANGWALSQLLMLWAGSLLGVGIANMGTDASIAAFADGKSMVVQPAAPETMSLAKSVYEMNLCMHGINTGLRVIARSGGLDFPREYVQQFDIPNGFILKNPDGNKVCGGAVVDATLLASSATSTSWFGPSVDASPIYRAHLDALKTMQITLRSDAQRFVEQVAAQMDGATVTQPDSNLAVEHAALEYERSVNLVAQRQMSDVKNLAVDLSSKIKDTGWWSLGAWYQTFAVANSKLSDAVAGKAQLTGESFVGDPGVAEVRTAISKAYQAQLASNTDAVALGQTGATGTTDTAKFIGSFFSQPGQKLLYYMTNADFGSSGGGTTNPLIKMKNIGDYTLVTAEVATGTFVALSAATEAAKSSVGGMIVDKAFGVGSFIKGGIDAIRPFFLMIIIPLFLLGGGLSIYLPIVPFIVWFGAIINWLVVVLEGIVAAPLWAMAHIDGEGEGLGGKSSHGYYFLLNLITRPFLMVVGFLGGGASLVVGGTFLNEIFGIAVANVQFSSVTGLVSLLGFLYIYFSMCVNLVHSCFGLIFIVPDQVINWVGGQISSRIGRDDNESVRGAVNVLVSRLDHMRRAPELPGSGTDKPGNGVKR</sequence>
<feature type="transmembrane region" description="Helical" evidence="1">
    <location>
        <begin position="615"/>
        <end position="642"/>
    </location>
</feature>